<keyword evidence="2" id="KW-0328">Glycosyltransferase</keyword>
<dbReference type="PANTHER" id="PTHR47844">
    <property type="entry name" value="SYNTHASE CPS1, PUTATIVE (AFU_ORTHOLOGUE AFUA_7G02500)-RELATED"/>
    <property type="match status" value="1"/>
</dbReference>
<keyword evidence="4 8" id="KW-0812">Transmembrane</keyword>
<dbReference type="GO" id="GO:0016020">
    <property type="term" value="C:membrane"/>
    <property type="evidence" value="ECO:0007669"/>
    <property type="project" value="UniProtKB-SubCell"/>
</dbReference>
<feature type="transmembrane region" description="Helical" evidence="8">
    <location>
        <begin position="354"/>
        <end position="376"/>
    </location>
</feature>
<dbReference type="InterPro" id="IPR029044">
    <property type="entry name" value="Nucleotide-diphossugar_trans"/>
</dbReference>
<evidence type="ECO:0000256" key="7">
    <source>
        <dbReference type="ARBA" id="ARBA00023180"/>
    </source>
</evidence>
<evidence type="ECO:0000313" key="9">
    <source>
        <dbReference type="EMBL" id="KAH6900506.1"/>
    </source>
</evidence>
<dbReference type="PANTHER" id="PTHR47844:SF1">
    <property type="entry name" value="EXOSTOSIN-LIKE 2"/>
    <property type="match status" value="1"/>
</dbReference>
<organism evidence="9 10">
    <name type="scientific">Thelonectria olida</name>
    <dbReference type="NCBI Taxonomy" id="1576542"/>
    <lineage>
        <taxon>Eukaryota</taxon>
        <taxon>Fungi</taxon>
        <taxon>Dikarya</taxon>
        <taxon>Ascomycota</taxon>
        <taxon>Pezizomycotina</taxon>
        <taxon>Sordariomycetes</taxon>
        <taxon>Hypocreomycetidae</taxon>
        <taxon>Hypocreales</taxon>
        <taxon>Nectriaceae</taxon>
        <taxon>Thelonectria</taxon>
    </lineage>
</organism>
<feature type="transmembrane region" description="Helical" evidence="8">
    <location>
        <begin position="304"/>
        <end position="321"/>
    </location>
</feature>
<accession>A0A9P8WJA3</accession>
<gene>
    <name evidence="9" type="ORF">B0T10DRAFT_600786</name>
</gene>
<evidence type="ECO:0000256" key="4">
    <source>
        <dbReference type="ARBA" id="ARBA00022692"/>
    </source>
</evidence>
<evidence type="ECO:0000256" key="2">
    <source>
        <dbReference type="ARBA" id="ARBA00022676"/>
    </source>
</evidence>
<proteinExistence type="predicted"/>
<dbReference type="Proteomes" id="UP000777438">
    <property type="component" value="Unassembled WGS sequence"/>
</dbReference>
<feature type="transmembrane region" description="Helical" evidence="8">
    <location>
        <begin position="327"/>
        <end position="347"/>
    </location>
</feature>
<keyword evidence="6 8" id="KW-0472">Membrane</keyword>
<evidence type="ECO:0000256" key="1">
    <source>
        <dbReference type="ARBA" id="ARBA00004370"/>
    </source>
</evidence>
<sequence>MSEDRAHTIGMLASVIFWSLFAIRYVAVMTNFGRVLRYRAIKPTEQPAFNSYDCSVIIPISDLGNPNLETIIRSILQNNVYALYLVTVGPGRLYRLNNFVSALRTEFPDALIHVGAKARANKRQQLAYAIREIPTNITVLADDGVFWPQNFLEKCLAPFEDARVGGVSVNKRVSRQALGFSWESFRSFLAHVYFQNIEYKNMAVANLKNHTINVVDGQTAFYRTEILNERDFLHSFLTEDFFFHKCGPFHAGDDSFITRWLVKTDWKIVFQSTGEDCIRIPLRDNKTSVEHLERRLRNNYRSHLKSYDAFFVASFALTPIARNDMGMLGILIAIHLFTKLVKIVPVFTRNPKDIVFLPALFFADYAFGLLKFKAVLDLADTHWYPDQFYEANHAQNDNGDLPWSWGHRRVRAW</sequence>
<dbReference type="OrthoDB" id="2849215at2759"/>
<dbReference type="AlphaFoldDB" id="A0A9P8WJA3"/>
<dbReference type="EMBL" id="JAGPYM010000001">
    <property type="protein sequence ID" value="KAH6900506.1"/>
    <property type="molecule type" value="Genomic_DNA"/>
</dbReference>
<keyword evidence="7" id="KW-0325">Glycoprotein</keyword>
<dbReference type="GO" id="GO:0016757">
    <property type="term" value="F:glycosyltransferase activity"/>
    <property type="evidence" value="ECO:0007669"/>
    <property type="project" value="UniProtKB-KW"/>
</dbReference>
<keyword evidence="3" id="KW-0808">Transferase</keyword>
<feature type="transmembrane region" description="Helical" evidence="8">
    <location>
        <begin position="6"/>
        <end position="27"/>
    </location>
</feature>
<protein>
    <submittedName>
        <fullName evidence="9">Uncharacterized protein</fullName>
    </submittedName>
</protein>
<name>A0A9P8WJA3_9HYPO</name>
<evidence type="ECO:0000313" key="10">
    <source>
        <dbReference type="Proteomes" id="UP000777438"/>
    </source>
</evidence>
<evidence type="ECO:0000256" key="6">
    <source>
        <dbReference type="ARBA" id="ARBA00023136"/>
    </source>
</evidence>
<keyword evidence="5 8" id="KW-1133">Transmembrane helix</keyword>
<evidence type="ECO:0000256" key="8">
    <source>
        <dbReference type="SAM" id="Phobius"/>
    </source>
</evidence>
<keyword evidence="10" id="KW-1185">Reference proteome</keyword>
<evidence type="ECO:0000256" key="3">
    <source>
        <dbReference type="ARBA" id="ARBA00022679"/>
    </source>
</evidence>
<comment type="caution">
    <text evidence="9">The sequence shown here is derived from an EMBL/GenBank/DDBJ whole genome shotgun (WGS) entry which is preliminary data.</text>
</comment>
<evidence type="ECO:0000256" key="5">
    <source>
        <dbReference type="ARBA" id="ARBA00022989"/>
    </source>
</evidence>
<reference evidence="9 10" key="1">
    <citation type="journal article" date="2021" name="Nat. Commun.">
        <title>Genetic determinants of endophytism in the Arabidopsis root mycobiome.</title>
        <authorList>
            <person name="Mesny F."/>
            <person name="Miyauchi S."/>
            <person name="Thiergart T."/>
            <person name="Pickel B."/>
            <person name="Atanasova L."/>
            <person name="Karlsson M."/>
            <person name="Huettel B."/>
            <person name="Barry K.W."/>
            <person name="Haridas S."/>
            <person name="Chen C."/>
            <person name="Bauer D."/>
            <person name="Andreopoulos W."/>
            <person name="Pangilinan J."/>
            <person name="LaButti K."/>
            <person name="Riley R."/>
            <person name="Lipzen A."/>
            <person name="Clum A."/>
            <person name="Drula E."/>
            <person name="Henrissat B."/>
            <person name="Kohler A."/>
            <person name="Grigoriev I.V."/>
            <person name="Martin F.M."/>
            <person name="Hacquard S."/>
        </authorList>
    </citation>
    <scope>NUCLEOTIDE SEQUENCE [LARGE SCALE GENOMIC DNA]</scope>
    <source>
        <strain evidence="9 10">MPI-CAGE-CH-0241</strain>
    </source>
</reference>
<dbReference type="Pfam" id="PF13641">
    <property type="entry name" value="Glyco_tranf_2_3"/>
    <property type="match status" value="1"/>
</dbReference>
<comment type="subcellular location">
    <subcellularLocation>
        <location evidence="1">Membrane</location>
    </subcellularLocation>
</comment>
<dbReference type="SUPFAM" id="SSF53448">
    <property type="entry name" value="Nucleotide-diphospho-sugar transferases"/>
    <property type="match status" value="1"/>
</dbReference>
<dbReference type="InterPro" id="IPR052427">
    <property type="entry name" value="Glycosyltrans_GT2/GT47"/>
</dbReference>